<name>A0ABM0GPH8_SACKO</name>
<evidence type="ECO:0000256" key="1">
    <source>
        <dbReference type="SAM" id="Coils"/>
    </source>
</evidence>
<protein>
    <submittedName>
        <fullName evidence="4">Uncharacterized protein LOC100368071</fullName>
    </submittedName>
</protein>
<proteinExistence type="predicted"/>
<organism evidence="3 4">
    <name type="scientific">Saccoglossus kowalevskii</name>
    <name type="common">Acorn worm</name>
    <dbReference type="NCBI Taxonomy" id="10224"/>
    <lineage>
        <taxon>Eukaryota</taxon>
        <taxon>Metazoa</taxon>
        <taxon>Hemichordata</taxon>
        <taxon>Enteropneusta</taxon>
        <taxon>Harrimaniidae</taxon>
        <taxon>Saccoglossus</taxon>
    </lineage>
</organism>
<gene>
    <name evidence="4" type="primary">LOC100368071</name>
</gene>
<dbReference type="Proteomes" id="UP000694865">
    <property type="component" value="Unplaced"/>
</dbReference>
<dbReference type="GeneID" id="100368071"/>
<dbReference type="RefSeq" id="XP_002734456.1">
    <property type="nucleotide sequence ID" value="XM_002734410.2"/>
</dbReference>
<keyword evidence="3" id="KW-1185">Reference proteome</keyword>
<reference evidence="4" key="1">
    <citation type="submission" date="2025-08" db="UniProtKB">
        <authorList>
            <consortium name="RefSeq"/>
        </authorList>
    </citation>
    <scope>IDENTIFICATION</scope>
    <source>
        <tissue evidence="4">Testes</tissue>
    </source>
</reference>
<evidence type="ECO:0000256" key="2">
    <source>
        <dbReference type="SAM" id="MobiDB-lite"/>
    </source>
</evidence>
<feature type="coiled-coil region" evidence="1">
    <location>
        <begin position="98"/>
        <end position="125"/>
    </location>
</feature>
<evidence type="ECO:0000313" key="4">
    <source>
        <dbReference type="RefSeq" id="XP_002734456.1"/>
    </source>
</evidence>
<evidence type="ECO:0000313" key="3">
    <source>
        <dbReference type="Proteomes" id="UP000694865"/>
    </source>
</evidence>
<feature type="compositionally biased region" description="Low complexity" evidence="2">
    <location>
        <begin position="223"/>
        <end position="235"/>
    </location>
</feature>
<accession>A0ABM0GPH8</accession>
<sequence>MATDDSEYYGYYSVRNPDEDFVLHGQTATVREKPTDYLSNSQKTMTTRALSQNTMYNPDNYRPSSRTYNADRLDEFSLDFSGLNGGMNRSLSKSVSFRDRRDDDVDDYEEELQRLIERSSRQEQAIDDILVGRSLSHGKRQWFTQPIHLTKSSEYPVFQSAGLDVSDTRKSDRDSGALGTNLAARKLISESFVDHDARKSYPVTLGNTLPNMYRTFSPPPSLKPSRSRSLPVSSRSTHRPKSAFVASDPRLRASNDYYYLKAAEPSLMKSDVIASPYEYELAKLRMQKLRLEEEKLLEVKRQLELERIRGPTPKWYEMKGPQFHYEAKKNNDLLQKKDEWNNLFEYRKELLRSSREFSKSQEY</sequence>
<keyword evidence="1" id="KW-0175">Coiled coil</keyword>
<feature type="region of interest" description="Disordered" evidence="2">
    <location>
        <begin position="216"/>
        <end position="243"/>
    </location>
</feature>